<dbReference type="InterPro" id="IPR043777">
    <property type="entry name" value="DUF5719"/>
</dbReference>
<sequence length="597" mass="58537">MKKPSLKAPKLKTSRTEPGTEPGAEPFTEPFEVLSDGSGAEPRAGRPSFRAAALTGGGTRTGQSLLAAAVVLAAVFGIAELRPPLTPAAAAGTGAATTAQVERTSLVCPQPLQGLTGSTSLTLFSPAGAKATGGSAYLSDVAPPPAAPAPSASASAPAAPAPSGAAPSGAASPTSGGTPAGTPTGASGGAPSDAKVVLTKPGVPATGPAANNDNAPGSAAVATGGYAPGFSVTQTTTVTDQSGVGMSGINCAPSGTSFWFSGVSTAGDRVDYVSLVNADSAPAVVDLKLYGPNGPIDNDAANGITLPAGTSQDLRLPTFASNVNDLALHVIARSGRVGAAVHAVDGTKGADWIAPSVDPTASVVLPGLPADTSSARLVVAAPGDDDADLKIQISGKNGWFTPAGHETIHVKAGMVAATDLQVAGQLPVARGEVGAVRLTPTDPAHQTPVVAALRVDRSQNGRSDAAWISGSAPIGQRASLAENRGGGVGTLYLTSSGAAAKVRVSVSAGSGGGTPATKDVDVPAGATVGMQVPEPAGLNGVFGLTVETVSGGPVVAARMLAVNVNNIPMFTVQAFRDDHSTVQVPRADQDPGVLIRP</sequence>
<proteinExistence type="predicted"/>
<evidence type="ECO:0000313" key="3">
    <source>
        <dbReference type="Proteomes" id="UP001422759"/>
    </source>
</evidence>
<name>A0ABN3AB00_9ACTN</name>
<gene>
    <name evidence="2" type="ORF">GCM10009760_61190</name>
</gene>
<dbReference type="Proteomes" id="UP001422759">
    <property type="component" value="Unassembled WGS sequence"/>
</dbReference>
<reference evidence="2 3" key="1">
    <citation type="journal article" date="2019" name="Int. J. Syst. Evol. Microbiol.">
        <title>The Global Catalogue of Microorganisms (GCM) 10K type strain sequencing project: providing services to taxonomists for standard genome sequencing and annotation.</title>
        <authorList>
            <consortium name="The Broad Institute Genomics Platform"/>
            <consortium name="The Broad Institute Genome Sequencing Center for Infectious Disease"/>
            <person name="Wu L."/>
            <person name="Ma J."/>
        </authorList>
    </citation>
    <scope>NUCLEOTIDE SEQUENCE [LARGE SCALE GENOMIC DNA]</scope>
    <source>
        <strain evidence="2 3">JCM 14560</strain>
    </source>
</reference>
<feature type="compositionally biased region" description="Low complexity" evidence="1">
    <location>
        <begin position="149"/>
        <end position="192"/>
    </location>
</feature>
<keyword evidence="3" id="KW-1185">Reference proteome</keyword>
<feature type="compositionally biased region" description="Basic residues" evidence="1">
    <location>
        <begin position="1"/>
        <end position="13"/>
    </location>
</feature>
<evidence type="ECO:0000256" key="1">
    <source>
        <dbReference type="SAM" id="MobiDB-lite"/>
    </source>
</evidence>
<comment type="caution">
    <text evidence="2">The sequence shown here is derived from an EMBL/GenBank/DDBJ whole genome shotgun (WGS) entry which is preliminary data.</text>
</comment>
<evidence type="ECO:0000313" key="2">
    <source>
        <dbReference type="EMBL" id="GAA2158315.1"/>
    </source>
</evidence>
<dbReference type="RefSeq" id="WP_344469510.1">
    <property type="nucleotide sequence ID" value="NZ_BAAANT010000067.1"/>
</dbReference>
<feature type="region of interest" description="Disordered" evidence="1">
    <location>
        <begin position="143"/>
        <end position="216"/>
    </location>
</feature>
<accession>A0ABN3AB00</accession>
<organism evidence="2 3">
    <name type="scientific">Kitasatospora kazusensis</name>
    <dbReference type="NCBI Taxonomy" id="407974"/>
    <lineage>
        <taxon>Bacteria</taxon>
        <taxon>Bacillati</taxon>
        <taxon>Actinomycetota</taxon>
        <taxon>Actinomycetes</taxon>
        <taxon>Kitasatosporales</taxon>
        <taxon>Streptomycetaceae</taxon>
        <taxon>Kitasatospora</taxon>
    </lineage>
</organism>
<dbReference type="Pfam" id="PF18986">
    <property type="entry name" value="DUF5719"/>
    <property type="match status" value="1"/>
</dbReference>
<feature type="region of interest" description="Disordered" evidence="1">
    <location>
        <begin position="1"/>
        <end position="46"/>
    </location>
</feature>
<protein>
    <submittedName>
        <fullName evidence="2">DUF5719 family protein</fullName>
    </submittedName>
</protein>
<dbReference type="EMBL" id="BAAANT010000067">
    <property type="protein sequence ID" value="GAA2158315.1"/>
    <property type="molecule type" value="Genomic_DNA"/>
</dbReference>